<dbReference type="Proteomes" id="UP001163846">
    <property type="component" value="Unassembled WGS sequence"/>
</dbReference>
<dbReference type="GO" id="GO:0004803">
    <property type="term" value="F:transposase activity"/>
    <property type="evidence" value="ECO:0007669"/>
    <property type="project" value="InterPro"/>
</dbReference>
<dbReference type="SUPFAM" id="SSF46689">
    <property type="entry name" value="Homeodomain-like"/>
    <property type="match status" value="1"/>
</dbReference>
<comment type="caution">
    <text evidence="1">The sequence shown here is derived from an EMBL/GenBank/DDBJ whole genome shotgun (WGS) entry which is preliminary data.</text>
</comment>
<keyword evidence="2" id="KW-1185">Reference proteome</keyword>
<protein>
    <recommendedName>
        <fullName evidence="3">Homeodomain-like protein</fullName>
    </recommendedName>
</protein>
<proteinExistence type="predicted"/>
<evidence type="ECO:0000313" key="2">
    <source>
        <dbReference type="Proteomes" id="UP001163846"/>
    </source>
</evidence>
<evidence type="ECO:0008006" key="3">
    <source>
        <dbReference type="Google" id="ProtNLM"/>
    </source>
</evidence>
<dbReference type="AlphaFoldDB" id="A0AA38U690"/>
<dbReference type="InterPro" id="IPR002514">
    <property type="entry name" value="Transposase_8"/>
</dbReference>
<dbReference type="InterPro" id="IPR009057">
    <property type="entry name" value="Homeodomain-like_sf"/>
</dbReference>
<gene>
    <name evidence="1" type="ORF">F5878DRAFT_516872</name>
</gene>
<evidence type="ECO:0000313" key="1">
    <source>
        <dbReference type="EMBL" id="KAJ3832380.1"/>
    </source>
</evidence>
<dbReference type="EMBL" id="MU806978">
    <property type="protein sequence ID" value="KAJ3832380.1"/>
    <property type="molecule type" value="Genomic_DNA"/>
</dbReference>
<dbReference type="GO" id="GO:0003677">
    <property type="term" value="F:DNA binding"/>
    <property type="evidence" value="ECO:0007669"/>
    <property type="project" value="InterPro"/>
</dbReference>
<name>A0AA38U690_9AGAR</name>
<dbReference type="Pfam" id="PF01527">
    <property type="entry name" value="HTH_Tnp_1"/>
    <property type="match status" value="1"/>
</dbReference>
<dbReference type="GO" id="GO:0006313">
    <property type="term" value="P:DNA transposition"/>
    <property type="evidence" value="ECO:0007669"/>
    <property type="project" value="InterPro"/>
</dbReference>
<feature type="non-terminal residue" evidence="1">
    <location>
        <position position="115"/>
    </location>
</feature>
<organism evidence="1 2">
    <name type="scientific">Lentinula raphanica</name>
    <dbReference type="NCBI Taxonomy" id="153919"/>
    <lineage>
        <taxon>Eukaryota</taxon>
        <taxon>Fungi</taxon>
        <taxon>Dikarya</taxon>
        <taxon>Basidiomycota</taxon>
        <taxon>Agaricomycotina</taxon>
        <taxon>Agaricomycetes</taxon>
        <taxon>Agaricomycetidae</taxon>
        <taxon>Agaricales</taxon>
        <taxon>Marasmiineae</taxon>
        <taxon>Omphalotaceae</taxon>
        <taxon>Lentinula</taxon>
    </lineage>
</organism>
<accession>A0AA38U690</accession>
<reference evidence="1" key="1">
    <citation type="submission" date="2022-08" db="EMBL/GenBank/DDBJ databases">
        <authorList>
            <consortium name="DOE Joint Genome Institute"/>
            <person name="Min B."/>
            <person name="Riley R."/>
            <person name="Sierra-Patev S."/>
            <person name="Naranjo-Ortiz M."/>
            <person name="Looney B."/>
            <person name="Konkel Z."/>
            <person name="Slot J.C."/>
            <person name="Sakamoto Y."/>
            <person name="Steenwyk J.L."/>
            <person name="Rokas A."/>
            <person name="Carro J."/>
            <person name="Camarero S."/>
            <person name="Ferreira P."/>
            <person name="Molpeceres G."/>
            <person name="Ruiz-Duenas F.J."/>
            <person name="Serrano A."/>
            <person name="Henrissat B."/>
            <person name="Drula E."/>
            <person name="Hughes K.W."/>
            <person name="Mata J.L."/>
            <person name="Ishikawa N.K."/>
            <person name="Vargas-Isla R."/>
            <person name="Ushijima S."/>
            <person name="Smith C.A."/>
            <person name="Ahrendt S."/>
            <person name="Andreopoulos W."/>
            <person name="He G."/>
            <person name="Labutti K."/>
            <person name="Lipzen A."/>
            <person name="Ng V."/>
            <person name="Sandor L."/>
            <person name="Barry K."/>
            <person name="Martinez A.T."/>
            <person name="Xiao Y."/>
            <person name="Gibbons J.G."/>
            <person name="Terashima K."/>
            <person name="Hibbett D.S."/>
            <person name="Grigoriev I.V."/>
        </authorList>
    </citation>
    <scope>NUCLEOTIDE SEQUENCE</scope>
    <source>
        <strain evidence="1">TFB9207</strain>
    </source>
</reference>
<sequence length="115" mass="13002">MVNRRISSDMKECALKLWEAGWDCSDICYALGVSQASLYRWAQLFMELGTVTKPPATLRGRPRMLGLAAISAMKEIFNHHPDTYLDELVWFLAVHHDIVITTSSLHDNLIRAGLT</sequence>